<keyword evidence="1" id="KW-0602">Photosynthesis</keyword>
<dbReference type="InterPro" id="IPR015943">
    <property type="entry name" value="WD40/YVTN_repeat-like_dom_sf"/>
</dbReference>
<keyword evidence="2" id="KW-0604">Photosystem II</keyword>
<dbReference type="InterPro" id="IPR036116">
    <property type="entry name" value="FN3_sf"/>
</dbReference>
<protein>
    <submittedName>
        <fullName evidence="6">PKD domain-containing protein</fullName>
    </submittedName>
</protein>
<evidence type="ECO:0000259" key="4">
    <source>
        <dbReference type="PROSITE" id="PS50093"/>
    </source>
</evidence>
<evidence type="ECO:0000256" key="2">
    <source>
        <dbReference type="ARBA" id="ARBA00023276"/>
    </source>
</evidence>
<dbReference type="CDD" id="cd00146">
    <property type="entry name" value="PKD"/>
    <property type="match status" value="2"/>
</dbReference>
<dbReference type="InterPro" id="IPR011044">
    <property type="entry name" value="Quino_amine_DH_bsu"/>
</dbReference>
<dbReference type="Gene3D" id="2.60.40.10">
    <property type="entry name" value="Immunoglobulins"/>
    <property type="match status" value="5"/>
</dbReference>
<dbReference type="GO" id="GO:0009523">
    <property type="term" value="C:photosystem II"/>
    <property type="evidence" value="ECO:0007669"/>
    <property type="project" value="UniProtKB-KW"/>
</dbReference>
<dbReference type="SUPFAM" id="SSF50969">
    <property type="entry name" value="YVTN repeat-like/Quinoprotein amine dehydrogenase"/>
    <property type="match status" value="1"/>
</dbReference>
<dbReference type="EMBL" id="JAHESC010000033">
    <property type="protein sequence ID" value="MBT1688973.1"/>
    <property type="molecule type" value="Genomic_DNA"/>
</dbReference>
<feature type="chain" id="PRO_5043046752" evidence="3">
    <location>
        <begin position="24"/>
        <end position="1959"/>
    </location>
</feature>
<feature type="domain" description="PKD" evidence="4">
    <location>
        <begin position="1577"/>
        <end position="1645"/>
    </location>
</feature>
<keyword evidence="3" id="KW-0732">Signal</keyword>
<evidence type="ECO:0000313" key="7">
    <source>
        <dbReference type="Proteomes" id="UP001319180"/>
    </source>
</evidence>
<gene>
    <name evidence="6" type="ORF">KK078_20580</name>
</gene>
<dbReference type="PANTHER" id="PTHR47199:SF2">
    <property type="entry name" value="PHOTOSYSTEM II STABILITY_ASSEMBLY FACTOR HCF136, CHLOROPLASTIC"/>
    <property type="match status" value="1"/>
</dbReference>
<proteinExistence type="predicted"/>
<dbReference type="InterPro" id="IPR003961">
    <property type="entry name" value="FN3_dom"/>
</dbReference>
<feature type="domain" description="PKD" evidence="4">
    <location>
        <begin position="1499"/>
        <end position="1561"/>
    </location>
</feature>
<comment type="caution">
    <text evidence="6">The sequence shown here is derived from an EMBL/GenBank/DDBJ whole genome shotgun (WGS) entry which is preliminary data.</text>
</comment>
<evidence type="ECO:0000256" key="3">
    <source>
        <dbReference type="SAM" id="SignalP"/>
    </source>
</evidence>
<reference evidence="6 7" key="1">
    <citation type="submission" date="2021-05" db="EMBL/GenBank/DDBJ databases">
        <title>A Polyphasic approach of four new species of the genus Ohtaekwangia: Ohtaekwangia histidinii sp. nov., Ohtaekwangia cretensis sp. nov., Ohtaekwangia indiensis sp. nov., Ohtaekwangia reichenbachii sp. nov. from diverse environment.</title>
        <authorList>
            <person name="Octaviana S."/>
        </authorList>
    </citation>
    <scope>NUCLEOTIDE SEQUENCE [LARGE SCALE GENOMIC DNA]</scope>
    <source>
        <strain evidence="6 7">PWU37</strain>
    </source>
</reference>
<dbReference type="PROSITE" id="PS50093">
    <property type="entry name" value="PKD"/>
    <property type="match status" value="2"/>
</dbReference>
<keyword evidence="7" id="KW-1185">Reference proteome</keyword>
<dbReference type="Pfam" id="PF14870">
    <property type="entry name" value="PSII_BNR"/>
    <property type="match status" value="2"/>
</dbReference>
<dbReference type="PANTHER" id="PTHR47199">
    <property type="entry name" value="PHOTOSYSTEM II STABILITY/ASSEMBLY FACTOR HCF136, CHLOROPLASTIC"/>
    <property type="match status" value="1"/>
</dbReference>
<dbReference type="Gene3D" id="2.130.10.10">
    <property type="entry name" value="YVTN repeat-like/Quinoprotein amine dehydrogenase"/>
    <property type="match status" value="2"/>
</dbReference>
<dbReference type="PROSITE" id="PS50853">
    <property type="entry name" value="FN3"/>
    <property type="match status" value="1"/>
</dbReference>
<dbReference type="SUPFAM" id="SSF49299">
    <property type="entry name" value="PKD domain"/>
    <property type="match status" value="4"/>
</dbReference>
<dbReference type="GO" id="GO:0015979">
    <property type="term" value="P:photosynthesis"/>
    <property type="evidence" value="ECO:0007669"/>
    <property type="project" value="UniProtKB-KW"/>
</dbReference>
<feature type="domain" description="Fibronectin type-III" evidence="5">
    <location>
        <begin position="1645"/>
        <end position="1736"/>
    </location>
</feature>
<dbReference type="SUPFAM" id="SSF49265">
    <property type="entry name" value="Fibronectin type III"/>
    <property type="match status" value="1"/>
</dbReference>
<dbReference type="SMART" id="SM00060">
    <property type="entry name" value="FN3"/>
    <property type="match status" value="1"/>
</dbReference>
<name>A0AAP2GKF1_9BACT</name>
<dbReference type="InterPro" id="IPR028203">
    <property type="entry name" value="PSII_CF48-like_dom"/>
</dbReference>
<dbReference type="CDD" id="cd00063">
    <property type="entry name" value="FN3"/>
    <property type="match status" value="1"/>
</dbReference>
<dbReference type="RefSeq" id="WP_254092199.1">
    <property type="nucleotide sequence ID" value="NZ_JAHESC010000033.1"/>
</dbReference>
<dbReference type="Pfam" id="PF18911">
    <property type="entry name" value="PKD_4"/>
    <property type="match status" value="2"/>
</dbReference>
<dbReference type="InterPro" id="IPR013783">
    <property type="entry name" value="Ig-like_fold"/>
</dbReference>
<dbReference type="InterPro" id="IPR026444">
    <property type="entry name" value="Secre_tail"/>
</dbReference>
<dbReference type="SUPFAM" id="SSF110296">
    <property type="entry name" value="Oligoxyloglucan reducing end-specific cellobiohydrolase"/>
    <property type="match status" value="2"/>
</dbReference>
<dbReference type="InterPro" id="IPR000601">
    <property type="entry name" value="PKD_dom"/>
</dbReference>
<dbReference type="Pfam" id="PF18962">
    <property type="entry name" value="Por_Secre_tail"/>
    <property type="match status" value="1"/>
</dbReference>
<dbReference type="Proteomes" id="UP001319180">
    <property type="component" value="Unassembled WGS sequence"/>
</dbReference>
<evidence type="ECO:0000313" key="6">
    <source>
        <dbReference type="EMBL" id="MBT1688973.1"/>
    </source>
</evidence>
<feature type="signal peptide" evidence="3">
    <location>
        <begin position="1"/>
        <end position="23"/>
    </location>
</feature>
<dbReference type="Pfam" id="PF00041">
    <property type="entry name" value="fn3"/>
    <property type="match status" value="1"/>
</dbReference>
<evidence type="ECO:0000259" key="5">
    <source>
        <dbReference type="PROSITE" id="PS50853"/>
    </source>
</evidence>
<dbReference type="InterPro" id="IPR035986">
    <property type="entry name" value="PKD_dom_sf"/>
</dbReference>
<dbReference type="SMART" id="SM00089">
    <property type="entry name" value="PKD"/>
    <property type="match status" value="4"/>
</dbReference>
<sequence>MSFKSLLAASLAFLLPVAGFSQWKQETSPIPKSSAIYDVHFLNDQVGFLGTSEGILKTADGGVTWAKGQYPTATDQQLLGGAFVNDIHFFNTTTGVLVGSAMFNTYDVIARTTDGGTSWSVTYYKAMGSAVGRLGLSSVSFATASIGFAVGSDGTVLRTQDAGVSWITVTTAPATGNLRKVLFIDNQLGFMAGDNMFLKTTNGGATWTNLGTTYNINDLYFFDASRGIASTSIGAVLHTSDGGATWQENPFTVGVDLGAIAFQGQTGYILSYSTIFLLPVLKTTDGGATWETQTFPNSNLSLQGISITPSGKVWAGGFEGRLYSGSTADNVSTPIASFTAPGTTYCAGPSYTFQNNGPATGQTFEWRIDNTLVSTSRDLTTTLTAGSHTISLTAKRGTLSKAKSIDVYVEASVAFTRPLQVAYPQTMCAGQPAVFTVTNPERGAYQLLQSGVPVASVTVNSTMSSIQLTSPILTAATTNTFRVVASRSNVCETVTTDKTATITVYDDIRAGTTIGIDAQRFCQEGLPVISITNSRTLVQYDIYHEQTSLGSVTGTGGVVTYTAPVVNGDTYYRVKAHIGACEQWFDNNLTVEANPAFTKPLQVTYPQTMCAGQTAVFTVSDPERGAYKLLQGDVQVASVTVNSTTPFITLTSPTLTAATVNTFRVVGTRSNSCESATADMNATITVYDNILEGSTITLDAQQSCQGGQAVINIANSHPSVQYDVYREQTLLGNVIGTGGLVTFTTTITKDTYYRVQARIGACEQWFDNNLPIDVQRIKADFYLSSINTQTGGWQEPVKIFNRSTDATSFEWAFNGADVATSTDAHPAAIRFLQPGTHAITLRVTGSNGCSDVIQKTIHAYDATGMLGCWATSIGLNQPQSTYPTDKLFALTSTWEGGFVVSGMYESGTAMLDSKTGVKYTAPAATGRRRFLAKYTFGGVVAWAFAAMPDLPQNPHLDVKLRTAKDQSIYMLAWQAGNMPEFYSANGDTLRPATSSSADQQYLVKYTTDGVIEWIRSGGQIAPGGSGVLKDMELDENGNIYLVNDHLTIVSPSGNVISSFPLELPNYPYTADEMVVTPDGMWFFYPTRWDGNIVHKYSHSGELLVETNVPGTILQASADLDGNLVVSGEAFGAVSFPSVGEADHTVMVNNVYIVRYSTTGQVQWANASIGSMYLRGLSVDDVGVIYTSLQSNHEESSFQAQDGPITVRGGFAYVVGFNTDGTLAKTKSLGENVYDREFDDGVRPEILDVSTLSGRVLVYGAAYQNTNSDMSVQLPNLVLGDAIYTEQNRSFFIAAIDGLDCTSSQYKLYADSHIDGADFLCPNTTVDIDYRVHGSIKLGAGNVFDVYLVSDQNTTMLKVGSLATQEPEGKITVTIPDVPSDAYTFRIIGSNPTLYSPPADYYFTISPPVSADYSYTTKDAYMRYGFTASGGNGTDYTWTIEGQTYTGAQAEHRFTTPGTYNVCMTTRGGGCDQPLTICKDITVTCTQGLPAFTYQQAAYTVTFTNTSASEYTSFLWSFGDGTTASTRDIPPHVYAGPGSYSVTLKGTSPCGERTVTKTFTVTCTQGLPAFTYQQAENTVTFTNTSASEYTSFLWSFGDGATASTRDILPHVYAGPGSYSVTLKGTGPCGERTATQTVTITPPVVTQPSNLTATAAGTSAVALQWRDDVTTEQSYRVEYKESTATAYTSVSIGANATQYTVNNLVCNRAYDFRVAAIVSNTPLYSNDATTTTEKIARPVIVKSAEQGCIGQPLELSAPAGFRYYQWSTGERTQTIGAIIEDDYTVRVTDAQGCQSEVSDKVTVTFNPVPVPVIELVGHTLQTTEEADRYQWYLEDEPIAGGTTRSIAPLSDGHYKVDVVADGCSGSSRPVMLTITGVETGVHEGVAVYPSPATDWLTLKFDDALHAATVSFIGASGGNLWEVSKPARQEALLVDVSQLPPGVYICLIKTQEKVIHRKISIY</sequence>
<organism evidence="6 7">
    <name type="scientific">Dawidia soli</name>
    <dbReference type="NCBI Taxonomy" id="2782352"/>
    <lineage>
        <taxon>Bacteria</taxon>
        <taxon>Pseudomonadati</taxon>
        <taxon>Bacteroidota</taxon>
        <taxon>Cytophagia</taxon>
        <taxon>Cytophagales</taxon>
        <taxon>Chryseotaleaceae</taxon>
        <taxon>Dawidia</taxon>
    </lineage>
</organism>
<evidence type="ECO:0000256" key="1">
    <source>
        <dbReference type="ARBA" id="ARBA00022531"/>
    </source>
</evidence>
<accession>A0AAP2GKF1</accession>
<dbReference type="InterPro" id="IPR022409">
    <property type="entry name" value="PKD/Chitinase_dom"/>
</dbReference>